<name>A0A0F9G621_9ZZZZ</name>
<evidence type="ECO:0000313" key="1">
    <source>
        <dbReference type="EMBL" id="KKL94178.1"/>
    </source>
</evidence>
<gene>
    <name evidence="1" type="ORF">LCGC14_1867300</name>
</gene>
<proteinExistence type="predicted"/>
<dbReference type="EMBL" id="LAZR01018993">
    <property type="protein sequence ID" value="KKL94178.1"/>
    <property type="molecule type" value="Genomic_DNA"/>
</dbReference>
<sequence length="68" mass="7941">MNVHIREIYLELLVRGSKVREVSDNEDGTYTVHMICTGSRTCHIPIPVYLPVYLPTHNSKTYKRIIRI</sequence>
<protein>
    <submittedName>
        <fullName evidence="1">Uncharacterized protein</fullName>
    </submittedName>
</protein>
<dbReference type="AlphaFoldDB" id="A0A0F9G621"/>
<accession>A0A0F9G621</accession>
<comment type="caution">
    <text evidence="1">The sequence shown here is derived from an EMBL/GenBank/DDBJ whole genome shotgun (WGS) entry which is preliminary data.</text>
</comment>
<organism evidence="1">
    <name type="scientific">marine sediment metagenome</name>
    <dbReference type="NCBI Taxonomy" id="412755"/>
    <lineage>
        <taxon>unclassified sequences</taxon>
        <taxon>metagenomes</taxon>
        <taxon>ecological metagenomes</taxon>
    </lineage>
</organism>
<reference evidence="1" key="1">
    <citation type="journal article" date="2015" name="Nature">
        <title>Complex archaea that bridge the gap between prokaryotes and eukaryotes.</title>
        <authorList>
            <person name="Spang A."/>
            <person name="Saw J.H."/>
            <person name="Jorgensen S.L."/>
            <person name="Zaremba-Niedzwiedzka K."/>
            <person name="Martijn J."/>
            <person name="Lind A.E."/>
            <person name="van Eijk R."/>
            <person name="Schleper C."/>
            <person name="Guy L."/>
            <person name="Ettema T.J."/>
        </authorList>
    </citation>
    <scope>NUCLEOTIDE SEQUENCE</scope>
</reference>